<keyword evidence="1" id="KW-1133">Transmembrane helix</keyword>
<evidence type="ECO:0000256" key="1">
    <source>
        <dbReference type="SAM" id="Phobius"/>
    </source>
</evidence>
<reference evidence="2" key="1">
    <citation type="submission" date="2016-04" db="EMBL/GenBank/DDBJ databases">
        <authorList>
            <person name="Calderon-Fernandez G.M.Sr."/>
        </authorList>
    </citation>
    <scope>NUCLEOTIDE SEQUENCE</scope>
    <source>
        <strain evidence="2">Int1</strain>
        <tissue evidence="2">Integument</tissue>
    </source>
</reference>
<keyword evidence="1" id="KW-0472">Membrane</keyword>
<dbReference type="EC" id="2.7.6.1" evidence="2"/>
<keyword evidence="2" id="KW-0808">Transferase</keyword>
<dbReference type="GO" id="GO:0004749">
    <property type="term" value="F:ribose phosphate diphosphokinase activity"/>
    <property type="evidence" value="ECO:0007669"/>
    <property type="project" value="UniProtKB-EC"/>
</dbReference>
<organism evidence="2">
    <name type="scientific">Triatoma infestans</name>
    <name type="common">Assassin bug</name>
    <dbReference type="NCBI Taxonomy" id="30076"/>
    <lineage>
        <taxon>Eukaryota</taxon>
        <taxon>Metazoa</taxon>
        <taxon>Ecdysozoa</taxon>
        <taxon>Arthropoda</taxon>
        <taxon>Hexapoda</taxon>
        <taxon>Insecta</taxon>
        <taxon>Pterygota</taxon>
        <taxon>Neoptera</taxon>
        <taxon>Paraneoptera</taxon>
        <taxon>Hemiptera</taxon>
        <taxon>Heteroptera</taxon>
        <taxon>Panheteroptera</taxon>
        <taxon>Cimicomorpha</taxon>
        <taxon>Reduviidae</taxon>
        <taxon>Triatominae</taxon>
        <taxon>Triatoma</taxon>
    </lineage>
</organism>
<reference evidence="2" key="2">
    <citation type="journal article" date="2017" name="J. Med. Entomol.">
        <title>Transcriptome Analysis of the Triatoma infestans (Hemiptera: Reduviidae) Integument.</title>
        <authorList>
            <person name="Calderon-Fernandez G.M."/>
            <person name="Moriconi D.E."/>
            <person name="Dulbecco A.B."/>
            <person name="Juarez M.P."/>
        </authorList>
    </citation>
    <scope>NUCLEOTIDE SEQUENCE</scope>
    <source>
        <strain evidence="2">Int1</strain>
        <tissue evidence="2">Integument</tissue>
    </source>
</reference>
<evidence type="ECO:0000313" key="2">
    <source>
        <dbReference type="EMBL" id="JAR96900.1"/>
    </source>
</evidence>
<keyword evidence="1" id="KW-0812">Transmembrane</keyword>
<dbReference type="EMBL" id="GEMB01006440">
    <property type="protein sequence ID" value="JAR96900.1"/>
    <property type="molecule type" value="Transcribed_RNA"/>
</dbReference>
<accession>A0A170VS94</accession>
<sequence length="52" mass="6406">MLSEAIRRIHNKESMSYLFKNVTTLKIKKLIFFSLFSFFLYLPRILYYMVHL</sequence>
<feature type="transmembrane region" description="Helical" evidence="1">
    <location>
        <begin position="30"/>
        <end position="50"/>
    </location>
</feature>
<protein>
    <submittedName>
        <fullName evidence="2">Phosphoribosyl pyrophosphate synthase-associated protein 2</fullName>
        <ecNumber evidence="2">2.7.6.1</ecNumber>
    </submittedName>
</protein>
<dbReference type="AlphaFoldDB" id="A0A170VS94"/>
<proteinExistence type="predicted"/>
<name>A0A170VS94_TRIIF</name>